<dbReference type="AlphaFoldDB" id="A0A9P0CYN2"/>
<evidence type="ECO:0000259" key="3">
    <source>
        <dbReference type="Pfam" id="PF26633"/>
    </source>
</evidence>
<feature type="compositionally biased region" description="Pro residues" evidence="2">
    <location>
        <begin position="796"/>
        <end position="831"/>
    </location>
</feature>
<organism evidence="4 5">
    <name type="scientific">Psylliodes chrysocephalus</name>
    <dbReference type="NCBI Taxonomy" id="3402493"/>
    <lineage>
        <taxon>Eukaryota</taxon>
        <taxon>Metazoa</taxon>
        <taxon>Ecdysozoa</taxon>
        <taxon>Arthropoda</taxon>
        <taxon>Hexapoda</taxon>
        <taxon>Insecta</taxon>
        <taxon>Pterygota</taxon>
        <taxon>Neoptera</taxon>
        <taxon>Endopterygota</taxon>
        <taxon>Coleoptera</taxon>
        <taxon>Polyphaga</taxon>
        <taxon>Cucujiformia</taxon>
        <taxon>Chrysomeloidea</taxon>
        <taxon>Chrysomelidae</taxon>
        <taxon>Galerucinae</taxon>
        <taxon>Alticini</taxon>
        <taxon>Psylliodes</taxon>
    </lineage>
</organism>
<proteinExistence type="predicted"/>
<name>A0A9P0CYN2_9CUCU</name>
<keyword evidence="5" id="KW-1185">Reference proteome</keyword>
<dbReference type="InterPro" id="IPR058519">
    <property type="entry name" value="DUF8206"/>
</dbReference>
<dbReference type="Pfam" id="PF26633">
    <property type="entry name" value="DUF8206"/>
    <property type="match status" value="1"/>
</dbReference>
<dbReference type="PANTHER" id="PTHR32046">
    <property type="entry name" value="G DOMAIN-CONTAINING PROTEIN"/>
    <property type="match status" value="1"/>
</dbReference>
<feature type="compositionally biased region" description="Low complexity" evidence="2">
    <location>
        <begin position="778"/>
        <end position="795"/>
    </location>
</feature>
<dbReference type="OrthoDB" id="2386367at2759"/>
<feature type="compositionally biased region" description="Basic and acidic residues" evidence="2">
    <location>
        <begin position="623"/>
        <end position="671"/>
    </location>
</feature>
<dbReference type="SUPFAM" id="SSF52540">
    <property type="entry name" value="P-loop containing nucleoside triphosphate hydrolases"/>
    <property type="match status" value="1"/>
</dbReference>
<evidence type="ECO:0000256" key="2">
    <source>
        <dbReference type="SAM" id="MobiDB-lite"/>
    </source>
</evidence>
<sequence length="916" mass="104551">MSKEKKPPPKMSNENLESAFKDMKLPPKSDINILLLGGTGVGKSTLINAFANYLTYSEMKKAKKDNLLVLIPTEFGIQDKYNENHIVNTGQSDKNEFLQVGDSATQDVKTYVFPIWDGKIKIRLIDTPGMGDTRGPKQDDINSENILSYIGNLHELHAICFLLKPNESRDTVFFKYCMNQILSRLDKSATDNIIFCFTNTRGSDYNPGETERILKKMIDDIGSKPPFAKIPLNKNIFCFDNESFKYLAAVKAGIEFDPEIKERNKESWDKSASQCWKLIHYITGDKDNRPLKPHHVKSTNAINEARRIINQLAQPLTEITQLIHHNMSALERHRENLRLDRGSVEEMQKNLYIPVITLETIQMPQPATVCTTMKCCEVYKVAGKNIIEYKQRCHDPCYLNNVPKEIIGSPELMNCAAMSGSTTCTKCSCDFRVHMHIYYRTKTKEIQEKDENMAKKITNRQELMKHNQQLMHLMETKKNELDEEQQVILRTCAKFAHFLQNNAITPFNDAYKDYIEYLVNRERSMGPLCDADTVVHLQHLMLQYVELKSQFDEALRLNQALGRGDAITPKEVSDSVQELYKLKHNGKKIKELYECQKKSRNTEYQNTEYLHTMPIKKVKKAKKDKERKDKKDKDNNEKKDKDKKEKKDKDKSEDKDKKGDKNQSKGKRDTQNARSNTPPPSYHEAHRAHNSQNRGPQYPPGYNQPHNYPYGGPQHYQGQPTYPYPPVGPQYSQGNVPYSPNAYGQPGHPPSYDNKIPDLRDLDINITVKKPSESTSKQQQPQQQQHPYTPNAAYPNYPPHPNFPQYPPNFYPPPGGAHGPQPNPQGYPNPQNPYDYHHGVNRQNSGGGGGNQRGNSNYRGNNQSRGAAKANTRGRGGIQKTRNKNEKKEDKKNKSSKKKSNDSDSSDSSSSSSSSS</sequence>
<dbReference type="CDD" id="cd00882">
    <property type="entry name" value="Ras_like_GTPase"/>
    <property type="match status" value="1"/>
</dbReference>
<dbReference type="EMBL" id="OV651817">
    <property type="protein sequence ID" value="CAH1110791.1"/>
    <property type="molecule type" value="Genomic_DNA"/>
</dbReference>
<feature type="compositionally biased region" description="Low complexity" evidence="2">
    <location>
        <begin position="906"/>
        <end position="916"/>
    </location>
</feature>
<reference evidence="4" key="1">
    <citation type="submission" date="2022-01" db="EMBL/GenBank/DDBJ databases">
        <authorList>
            <person name="King R."/>
        </authorList>
    </citation>
    <scope>NUCLEOTIDE SEQUENCE</scope>
</reference>
<protein>
    <recommendedName>
        <fullName evidence="3">DUF8206 domain-containing protein</fullName>
    </recommendedName>
</protein>
<evidence type="ECO:0000313" key="4">
    <source>
        <dbReference type="EMBL" id="CAH1110791.1"/>
    </source>
</evidence>
<feature type="compositionally biased region" description="Basic and acidic residues" evidence="2">
    <location>
        <begin position="883"/>
        <end position="893"/>
    </location>
</feature>
<accession>A0A9P0CYN2</accession>
<feature type="coiled-coil region" evidence="1">
    <location>
        <begin position="460"/>
        <end position="487"/>
    </location>
</feature>
<gene>
    <name evidence="4" type="ORF">PSYICH_LOCUS11019</name>
</gene>
<dbReference type="InterPro" id="IPR027417">
    <property type="entry name" value="P-loop_NTPase"/>
</dbReference>
<dbReference type="Gene3D" id="3.40.50.300">
    <property type="entry name" value="P-loop containing nucleotide triphosphate hydrolases"/>
    <property type="match status" value="1"/>
</dbReference>
<feature type="region of interest" description="Disordered" evidence="2">
    <location>
        <begin position="605"/>
        <end position="916"/>
    </location>
</feature>
<dbReference type="PANTHER" id="PTHR32046:SF11">
    <property type="entry name" value="IMMUNE-ASSOCIATED NUCLEOTIDE-BINDING PROTEIN 10-LIKE"/>
    <property type="match status" value="1"/>
</dbReference>
<evidence type="ECO:0000256" key="1">
    <source>
        <dbReference type="SAM" id="Coils"/>
    </source>
</evidence>
<evidence type="ECO:0000313" key="5">
    <source>
        <dbReference type="Proteomes" id="UP001153636"/>
    </source>
</evidence>
<keyword evidence="1" id="KW-0175">Coiled coil</keyword>
<feature type="domain" description="DUF8206" evidence="3">
    <location>
        <begin position="363"/>
        <end position="439"/>
    </location>
</feature>
<feature type="compositionally biased region" description="Low complexity" evidence="2">
    <location>
        <begin position="853"/>
        <end position="866"/>
    </location>
</feature>
<dbReference type="Proteomes" id="UP001153636">
    <property type="component" value="Chromosome 5"/>
</dbReference>